<keyword evidence="4 7" id="KW-1133">Transmembrane helix</keyword>
<dbReference type="GO" id="GO:0006911">
    <property type="term" value="P:phagocytosis, engulfment"/>
    <property type="evidence" value="ECO:0007669"/>
    <property type="project" value="TreeGrafter"/>
</dbReference>
<dbReference type="GO" id="GO:0045335">
    <property type="term" value="C:phagocytic vesicle"/>
    <property type="evidence" value="ECO:0007669"/>
    <property type="project" value="TreeGrafter"/>
</dbReference>
<sequence length="767" mass="85087">MGAKACIGVGVVILILGLLFIFVGTFGVDYVLPKQKTGYLVIDSEKSPQFKDWAGGYDQKVEYDMVFYFYNLTNADEVRYVGATPNYTTVGPYIYRRYRKSINVSFPDGGDQIKFVDFREYQYNQEKSNRSQYDLITNMNPVFLSALAQAGSEQQMLGGAAGGMFPNYTTYFQGEFISLYTSFVLPENLHNAQTAQISVINATLHDSTASLEYFLDTWCNGTANTTLIGNWAGLLLSETNGGKATNISKESAAKLLDPSQALSLLNSDNITAWAWDRAAHNTSYSTLISETFNISTEQIQAIWDWRIKSFGPTFIYPNTIAKYNLSQISDLGWVQFGAGYDILGGTVDAPVSIHDLFPTEEIGYYASIEMFLVPMDPPYFLDWRNTSQIFNSVTGLGNMTVFQAFALSMGDPTVPTNFSAWGMNSDQGNQVYIVVVTAGILQVVPALQSVFGDSGGLILNQTVDDWVFNCNPYMANLLLPSPPPCSLLLNNSVFSTATIFSGKKNISAINEYIEWNGSPSVSGVWAETIPVKGCTELGQFSPDQTKDTVLQTFNDEFVRTMTLKYNSSTVIEKIKVNQFVLDYNATFGVDPLYFQTIPGFANMTSFKQAPIYYSLWDMMYVDESYRQSVIGVANATSEFDVTTSIYVEPITGNTLRGEKRLQANMFTPPNCSWCNSSASYLHNNGFPPNTFYPLVKAGEVSEITASLAADVRLKIEALKYGARYGLIVGLSVGIPLVVLAIVLILVGKRRLNREYSRIADYSYPMQR</sequence>
<evidence type="ECO:0000256" key="4">
    <source>
        <dbReference type="ARBA" id="ARBA00022989"/>
    </source>
</evidence>
<dbReference type="PANTHER" id="PTHR11923">
    <property type="entry name" value="SCAVENGER RECEPTOR CLASS B TYPE-1 SR-B1"/>
    <property type="match status" value="1"/>
</dbReference>
<accession>A0A223DML4</accession>
<keyword evidence="3 7" id="KW-0812">Transmembrane</keyword>
<evidence type="ECO:0000313" key="8">
    <source>
        <dbReference type="EMBL" id="ASS83012.1"/>
    </source>
</evidence>
<protein>
    <submittedName>
        <fullName evidence="8">Lysosome membrane protein 2-A</fullName>
    </submittedName>
</protein>
<dbReference type="GO" id="GO:0005044">
    <property type="term" value="F:scavenger receptor activity"/>
    <property type="evidence" value="ECO:0007669"/>
    <property type="project" value="TreeGrafter"/>
</dbReference>
<organism evidence="8">
    <name type="scientific">Physarum polycephalum</name>
    <name type="common">Many-headed slime mold</name>
    <name type="synonym">Badhamia polycephala</name>
    <dbReference type="NCBI Taxonomy" id="5791"/>
    <lineage>
        <taxon>Eukaryota</taxon>
        <taxon>Amoebozoa</taxon>
        <taxon>Evosea</taxon>
        <taxon>Eumycetozoa</taxon>
        <taxon>Myxogastria</taxon>
        <taxon>Myxogastromycetidae</taxon>
        <taxon>Physariida</taxon>
        <taxon>Physaraceae</taxon>
        <taxon>Physarum</taxon>
    </lineage>
</organism>
<evidence type="ECO:0000256" key="3">
    <source>
        <dbReference type="ARBA" id="ARBA00022692"/>
    </source>
</evidence>
<feature type="transmembrane region" description="Helical" evidence="7">
    <location>
        <begin position="724"/>
        <end position="747"/>
    </location>
</feature>
<dbReference type="AlphaFoldDB" id="A0A223DML4"/>
<keyword evidence="5 7" id="KW-0472">Membrane</keyword>
<keyword evidence="6" id="KW-0325">Glycoprotein</keyword>
<dbReference type="Pfam" id="PF01130">
    <property type="entry name" value="CD36"/>
    <property type="match status" value="2"/>
</dbReference>
<dbReference type="GO" id="GO:0012506">
    <property type="term" value="C:vesicle membrane"/>
    <property type="evidence" value="ECO:0007669"/>
    <property type="project" value="TreeGrafter"/>
</dbReference>
<evidence type="ECO:0000256" key="5">
    <source>
        <dbReference type="ARBA" id="ARBA00023136"/>
    </source>
</evidence>
<feature type="non-terminal residue" evidence="8">
    <location>
        <position position="767"/>
    </location>
</feature>
<dbReference type="PANTHER" id="PTHR11923:SF51">
    <property type="entry name" value="LYSOSOME MEMBRANE PROTEIN 2"/>
    <property type="match status" value="1"/>
</dbReference>
<dbReference type="EMBL" id="MF459664">
    <property type="protein sequence ID" value="ASS83012.1"/>
    <property type="molecule type" value="mRNA"/>
</dbReference>
<name>A0A223DML4_PHYPO</name>
<dbReference type="InterPro" id="IPR002159">
    <property type="entry name" value="CD36_fam"/>
</dbReference>
<comment type="subcellular location">
    <subcellularLocation>
        <location evidence="1">Membrane</location>
    </subcellularLocation>
</comment>
<proteinExistence type="evidence at transcript level"/>
<evidence type="ECO:0000256" key="2">
    <source>
        <dbReference type="ARBA" id="ARBA00010532"/>
    </source>
</evidence>
<reference evidence="8" key="1">
    <citation type="submission" date="2017-07" db="EMBL/GenBank/DDBJ databases">
        <title>Discovery and validation of lysosome in Physarum polycephalum.</title>
        <authorList>
            <person name="Zhang Z."/>
        </authorList>
    </citation>
    <scope>NUCLEOTIDE SEQUENCE</scope>
</reference>
<comment type="similarity">
    <text evidence="2">Belongs to the CD36 family.</text>
</comment>
<evidence type="ECO:0000256" key="7">
    <source>
        <dbReference type="SAM" id="Phobius"/>
    </source>
</evidence>
<evidence type="ECO:0000256" key="1">
    <source>
        <dbReference type="ARBA" id="ARBA00004370"/>
    </source>
</evidence>
<evidence type="ECO:0000256" key="6">
    <source>
        <dbReference type="ARBA" id="ARBA00023180"/>
    </source>
</evidence>